<dbReference type="Pfam" id="PF07816">
    <property type="entry name" value="DUF1645"/>
    <property type="match status" value="1"/>
</dbReference>
<dbReference type="Proteomes" id="UP001372338">
    <property type="component" value="Unassembled WGS sequence"/>
</dbReference>
<keyword evidence="3" id="KW-1185">Reference proteome</keyword>
<proteinExistence type="predicted"/>
<evidence type="ECO:0000313" key="3">
    <source>
        <dbReference type="Proteomes" id="UP001372338"/>
    </source>
</evidence>
<feature type="compositionally biased region" description="Low complexity" evidence="1">
    <location>
        <begin position="277"/>
        <end position="291"/>
    </location>
</feature>
<feature type="compositionally biased region" description="Low complexity" evidence="1">
    <location>
        <begin position="140"/>
        <end position="157"/>
    </location>
</feature>
<reference evidence="2 3" key="1">
    <citation type="submission" date="2024-01" db="EMBL/GenBank/DDBJ databases">
        <title>The genomes of 5 underutilized Papilionoideae crops provide insights into root nodulation and disease resistanc.</title>
        <authorList>
            <person name="Yuan L."/>
        </authorList>
    </citation>
    <scope>NUCLEOTIDE SEQUENCE [LARGE SCALE GENOMIC DNA]</scope>
    <source>
        <strain evidence="2">ZHUSHIDOU_FW_LH</strain>
        <tissue evidence="2">Leaf</tissue>
    </source>
</reference>
<dbReference type="EMBL" id="JAYWIO010000002">
    <property type="protein sequence ID" value="KAK7283314.1"/>
    <property type="molecule type" value="Genomic_DNA"/>
</dbReference>
<evidence type="ECO:0000256" key="1">
    <source>
        <dbReference type="SAM" id="MobiDB-lite"/>
    </source>
</evidence>
<evidence type="ECO:0000313" key="2">
    <source>
        <dbReference type="EMBL" id="KAK7283314.1"/>
    </source>
</evidence>
<accession>A0AAN9INS0</accession>
<feature type="compositionally biased region" description="Basic and acidic residues" evidence="1">
    <location>
        <begin position="85"/>
        <end position="101"/>
    </location>
</feature>
<dbReference type="InterPro" id="IPR012442">
    <property type="entry name" value="DUF1645_plant"/>
</dbReference>
<dbReference type="PANTHER" id="PTHR33095">
    <property type="entry name" value="OS07G0619500 PROTEIN"/>
    <property type="match status" value="1"/>
</dbReference>
<dbReference type="AlphaFoldDB" id="A0AAN9INS0"/>
<feature type="region of interest" description="Disordered" evidence="1">
    <location>
        <begin position="271"/>
        <end position="303"/>
    </location>
</feature>
<feature type="region of interest" description="Disordered" evidence="1">
    <location>
        <begin position="85"/>
        <end position="217"/>
    </location>
</feature>
<gene>
    <name evidence="2" type="ORF">RIF29_12747</name>
</gene>
<name>A0AAN9INS0_CROPI</name>
<comment type="caution">
    <text evidence="2">The sequence shown here is derived from an EMBL/GenBank/DDBJ whole genome shotgun (WGS) entry which is preliminary data.</text>
</comment>
<sequence length="338" mass="38624">MEVMGSPPIDHFDFNYDTRISPYLSAPSSPKRFGEIYMSAPTSPSRISEFYREFEYFSISNSPIPDDGKAYDHKEEDGFAFFVEESQKSPRSAEELFDGGRIKPLKNNELMEESAKSPLLSPKRSPKRSAVTQGKKVIREAFSPRNNNNNNNNSSFSDDSRRGRERDRAPSIASSNSSRRRVTRSHSPYREHHYAFDDESQQQQQPETNNNNKEDVVVVTKGSVLSSTSASSKSSRKWRLRDFLLFRSASEGRGSSKDPFRKYPILFKKAEEGKTGSSFRSSENNNNNIAPRPRRNKEPVSAHELHYARKKAENEDLKKRTFLPYKQGILGRLAGFTR</sequence>
<dbReference type="PANTHER" id="PTHR33095:SF14">
    <property type="entry name" value="AR781"/>
    <property type="match status" value="1"/>
</dbReference>
<organism evidence="2 3">
    <name type="scientific">Crotalaria pallida</name>
    <name type="common">Smooth rattlebox</name>
    <name type="synonym">Crotalaria striata</name>
    <dbReference type="NCBI Taxonomy" id="3830"/>
    <lineage>
        <taxon>Eukaryota</taxon>
        <taxon>Viridiplantae</taxon>
        <taxon>Streptophyta</taxon>
        <taxon>Embryophyta</taxon>
        <taxon>Tracheophyta</taxon>
        <taxon>Spermatophyta</taxon>
        <taxon>Magnoliopsida</taxon>
        <taxon>eudicotyledons</taxon>
        <taxon>Gunneridae</taxon>
        <taxon>Pentapetalae</taxon>
        <taxon>rosids</taxon>
        <taxon>fabids</taxon>
        <taxon>Fabales</taxon>
        <taxon>Fabaceae</taxon>
        <taxon>Papilionoideae</taxon>
        <taxon>50 kb inversion clade</taxon>
        <taxon>genistoids sensu lato</taxon>
        <taxon>core genistoids</taxon>
        <taxon>Crotalarieae</taxon>
        <taxon>Crotalaria</taxon>
    </lineage>
</organism>
<feature type="compositionally biased region" description="Basic and acidic residues" evidence="1">
    <location>
        <begin position="158"/>
        <end position="169"/>
    </location>
</feature>
<protein>
    <submittedName>
        <fullName evidence="2">Uncharacterized protein</fullName>
    </submittedName>
</protein>